<dbReference type="PANTHER" id="PTHR43106:SF1">
    <property type="entry name" value="DEHYDROGENASE-RELATED"/>
    <property type="match status" value="1"/>
</dbReference>
<dbReference type="EMBL" id="CP000561">
    <property type="protein sequence ID" value="ABO07565.1"/>
    <property type="molecule type" value="Genomic_DNA"/>
</dbReference>
<name>A3MSE8_PYRCJ</name>
<protein>
    <submittedName>
        <fullName evidence="3">FAD dependent oxidoreductase</fullName>
    </submittedName>
</protein>
<dbReference type="Gene3D" id="3.50.50.60">
    <property type="entry name" value="FAD/NAD(P)-binding domain"/>
    <property type="match status" value="2"/>
</dbReference>
<dbReference type="KEGG" id="pcl:Pcal_0127"/>
<evidence type="ECO:0000313" key="4">
    <source>
        <dbReference type="Proteomes" id="UP000001431"/>
    </source>
</evidence>
<evidence type="ECO:0000259" key="1">
    <source>
        <dbReference type="Pfam" id="PF07992"/>
    </source>
</evidence>
<dbReference type="Proteomes" id="UP000001431">
    <property type="component" value="Chromosome"/>
</dbReference>
<proteinExistence type="predicted"/>
<dbReference type="AlphaFoldDB" id="A3MSE8"/>
<feature type="domain" description="FAD-dependent protein C-terminal" evidence="2">
    <location>
        <begin position="274"/>
        <end position="428"/>
    </location>
</feature>
<gene>
    <name evidence="3" type="ordered locus">Pcal_0127</name>
</gene>
<dbReference type="InterPro" id="IPR049516">
    <property type="entry name" value="FAD-depend_C"/>
</dbReference>
<dbReference type="PRINTS" id="PR00368">
    <property type="entry name" value="FADPNR"/>
</dbReference>
<dbReference type="PIRSF" id="PIRSF038984">
    <property type="entry name" value="FAD_binding_protein"/>
    <property type="match status" value="1"/>
</dbReference>
<dbReference type="eggNOG" id="arCOG02231">
    <property type="taxonomic scope" value="Archaea"/>
</dbReference>
<dbReference type="InterPro" id="IPR023753">
    <property type="entry name" value="FAD/NAD-binding_dom"/>
</dbReference>
<dbReference type="Pfam" id="PF07992">
    <property type="entry name" value="Pyr_redox_2"/>
    <property type="match status" value="1"/>
</dbReference>
<dbReference type="SUPFAM" id="SSF51905">
    <property type="entry name" value="FAD/NAD(P)-binding domain"/>
    <property type="match status" value="1"/>
</dbReference>
<organism evidence="3 4">
    <name type="scientific">Pyrobaculum calidifontis (strain DSM 21063 / JCM 11548 / VA1)</name>
    <dbReference type="NCBI Taxonomy" id="410359"/>
    <lineage>
        <taxon>Archaea</taxon>
        <taxon>Thermoproteota</taxon>
        <taxon>Thermoprotei</taxon>
        <taxon>Thermoproteales</taxon>
        <taxon>Thermoproteaceae</taxon>
        <taxon>Pyrobaculum</taxon>
    </lineage>
</organism>
<dbReference type="InterPro" id="IPR028348">
    <property type="entry name" value="FAD-binding_protein"/>
</dbReference>
<keyword evidence="4" id="KW-1185">Reference proteome</keyword>
<dbReference type="PANTHER" id="PTHR43106">
    <property type="entry name" value="DEHYDROGENASE-RELATED"/>
    <property type="match status" value="1"/>
</dbReference>
<dbReference type="HOGENOM" id="CLU_046973_1_0_2"/>
<feature type="domain" description="FAD/NAD(P)-binding" evidence="1">
    <location>
        <begin position="22"/>
        <end position="69"/>
    </location>
</feature>
<accession>A3MSE8</accession>
<evidence type="ECO:0000313" key="3">
    <source>
        <dbReference type="EMBL" id="ABO07565.1"/>
    </source>
</evidence>
<evidence type="ECO:0000259" key="2">
    <source>
        <dbReference type="Pfam" id="PF21688"/>
    </source>
</evidence>
<dbReference type="InterPro" id="IPR036188">
    <property type="entry name" value="FAD/NAD-bd_sf"/>
</dbReference>
<sequence>MVKVVTSYLSRLRALERYVGDYDVVIVGAGPAGLFAALELAKAGGLRVALVDGGYRASQRHCPLQTPLEKCTFCVPCHIMYGIGGAGTLSSGLINLRPDVGGDLHELVGDWDKAMELINYVDKTFVEFGAPDKVYEPQMELIGKLSAIAARVNARIVPIRQRHMGTDGARAVVENMTKFLEGAGVAVMYATWALEVEKGGNGLFTVKTTRGVLNARAVLLAPGRGGAEWLVAQLKRLGASLDFGPIDIGVRVEVPYHVMKPLTDAVHDPKVILYTSKYDDKVRTFCTNPRGFVVKEVYSDGTVGVNGETYLERKSENTNFAFLVTLRLTDPMEDTIEFGKSIARLATKLGGGKPLIQRLYDLERGQRSTWDRIRRSSISPTLKDVTPGDISLALPHRIVEDIIEGLKKLDELAPGVASPQTLIYAPEIKYYSARPTVDKNLMTTVPGLFVAGDGAGLSRGINVAAATGVLAARGILLYLQSGKQ</sequence>
<dbReference type="GO" id="GO:0016491">
    <property type="term" value="F:oxidoreductase activity"/>
    <property type="evidence" value="ECO:0007669"/>
    <property type="project" value="InterPro"/>
</dbReference>
<dbReference type="Pfam" id="PF21688">
    <property type="entry name" value="FAD-depend_C"/>
    <property type="match status" value="1"/>
</dbReference>
<reference evidence="3" key="1">
    <citation type="submission" date="2007-02" db="EMBL/GenBank/DDBJ databases">
        <title>Complete sequence of Pyrobaculum calidifontis JCM 11548.</title>
        <authorList>
            <consortium name="US DOE Joint Genome Institute"/>
            <person name="Copeland A."/>
            <person name="Lucas S."/>
            <person name="Lapidus A."/>
            <person name="Barry K."/>
            <person name="Glavina del Rio T."/>
            <person name="Dalin E."/>
            <person name="Tice H."/>
            <person name="Pitluck S."/>
            <person name="Chain P."/>
            <person name="Malfatti S."/>
            <person name="Shin M."/>
            <person name="Vergez L."/>
            <person name="Schmutz J."/>
            <person name="Larimer F."/>
            <person name="Land M."/>
            <person name="Hauser L."/>
            <person name="Kyrpides N."/>
            <person name="Mikhailova N."/>
            <person name="Cozen A.E."/>
            <person name="Fitz-Gibbon S.T."/>
            <person name="House C.H."/>
            <person name="Saltikov C."/>
            <person name="Lowe T.M."/>
            <person name="Richardson P."/>
        </authorList>
    </citation>
    <scope>NUCLEOTIDE SEQUENCE [LARGE SCALE GENOMIC DNA]</scope>
    <source>
        <strain evidence="3">JCM 11548</strain>
    </source>
</reference>
<dbReference type="STRING" id="410359.Pcal_0127"/>